<comment type="caution">
    <text evidence="1">The sequence shown here is derived from an EMBL/GenBank/DDBJ whole genome shotgun (WGS) entry which is preliminary data.</text>
</comment>
<evidence type="ECO:0000313" key="1">
    <source>
        <dbReference type="EMBL" id="POY37377.1"/>
    </source>
</evidence>
<keyword evidence="2" id="KW-1185">Reference proteome</keyword>
<evidence type="ECO:0000313" key="2">
    <source>
        <dbReference type="Proteomes" id="UP000236893"/>
    </source>
</evidence>
<organism evidence="1 2">
    <name type="scientific">Solitalea longa</name>
    <dbReference type="NCBI Taxonomy" id="2079460"/>
    <lineage>
        <taxon>Bacteria</taxon>
        <taxon>Pseudomonadati</taxon>
        <taxon>Bacteroidota</taxon>
        <taxon>Sphingobacteriia</taxon>
        <taxon>Sphingobacteriales</taxon>
        <taxon>Sphingobacteriaceae</taxon>
        <taxon>Solitalea</taxon>
    </lineage>
</organism>
<name>A0A2S5A512_9SPHI</name>
<dbReference type="Proteomes" id="UP000236893">
    <property type="component" value="Unassembled WGS sequence"/>
</dbReference>
<accession>A0A2S5A512</accession>
<proteinExistence type="predicted"/>
<reference evidence="1 2" key="1">
    <citation type="submission" date="2018-01" db="EMBL/GenBank/DDBJ databases">
        <authorList>
            <person name="Gaut B.S."/>
            <person name="Morton B.R."/>
            <person name="Clegg M.T."/>
            <person name="Duvall M.R."/>
        </authorList>
    </citation>
    <scope>NUCLEOTIDE SEQUENCE [LARGE SCALE GENOMIC DNA]</scope>
    <source>
        <strain evidence="1 2">HR-AV</strain>
    </source>
</reference>
<gene>
    <name evidence="1" type="ORF">C3K47_06340</name>
</gene>
<sequence>MKIFVNKKFLFKFLTIFLFVFTIFSTTESFAQILDRNVLISYSLKDGLGNGYFLRIYKKGDVVRTLVIDTTQSIVYDAYKNLKNGETCWVNHKEQTKLILENVNIPVDSIDWKVKDMGEEIVDDIHYNKLRKKNQNATITFVYLPDQSDFKQLVDHLFLPAFNPLLRYLNAFEGLLTTAVIRDYDLNEGLKIKMQEFSFSNVVDSIFDTTKYNNYAELKVKPLNVDSGMTAFQGHFYKEKLTPIPYNDGLEYWAKEDYENARINAATIVTKATPPLISTTNGAITTTNTFNQQEQQFAAINKEHQAYIKYVEVQNRNRSDKAMNALSFNTNRIVYSPAILLSETIEAFYSGNEIFKKRLYTALKLQ</sequence>
<dbReference type="EMBL" id="PQVF01000004">
    <property type="protein sequence ID" value="POY37377.1"/>
    <property type="molecule type" value="Genomic_DNA"/>
</dbReference>
<dbReference type="AlphaFoldDB" id="A0A2S5A512"/>
<protein>
    <submittedName>
        <fullName evidence="1">Uncharacterized protein</fullName>
    </submittedName>
</protein>